<evidence type="ECO:0000313" key="3">
    <source>
        <dbReference type="Proteomes" id="UP001172102"/>
    </source>
</evidence>
<gene>
    <name evidence="2" type="ORF">B0H67DRAFT_551701</name>
</gene>
<feature type="chain" id="PRO_5041223610" evidence="1">
    <location>
        <begin position="18"/>
        <end position="199"/>
    </location>
</feature>
<dbReference type="Proteomes" id="UP001172102">
    <property type="component" value="Unassembled WGS sequence"/>
</dbReference>
<sequence length="199" mass="22048">MRFTSLLSAFLATLVVSNPIPNPEAASLRLLTRADPVYKDSPEYTVAIKAKPGLKKDTYHYFTLEWPLGTVPAANKETRAELEKIRAKLGYDHIGVVVGQITEKSTTTKGKNPVTTIERNFNAVLWDLIKDDKAKVKERFKNWLNKGEDAQKLVYGGVTSATKIGKVKKGAKDYTDANPDYKDTVNCGTFKDAIVAIVK</sequence>
<proteinExistence type="predicted"/>
<evidence type="ECO:0000313" key="2">
    <source>
        <dbReference type="EMBL" id="KAK0719315.1"/>
    </source>
</evidence>
<keyword evidence="3" id="KW-1185">Reference proteome</keyword>
<name>A0AA40DXK6_9PEZI</name>
<accession>A0AA40DXK6</accession>
<dbReference type="EMBL" id="JAUKUA010000003">
    <property type="protein sequence ID" value="KAK0719315.1"/>
    <property type="molecule type" value="Genomic_DNA"/>
</dbReference>
<protein>
    <submittedName>
        <fullName evidence="2">Uncharacterized protein</fullName>
    </submittedName>
</protein>
<keyword evidence="1" id="KW-0732">Signal</keyword>
<comment type="caution">
    <text evidence="2">The sequence shown here is derived from an EMBL/GenBank/DDBJ whole genome shotgun (WGS) entry which is preliminary data.</text>
</comment>
<reference evidence="2" key="1">
    <citation type="submission" date="2023-06" db="EMBL/GenBank/DDBJ databases">
        <title>Genome-scale phylogeny and comparative genomics of the fungal order Sordariales.</title>
        <authorList>
            <consortium name="Lawrence Berkeley National Laboratory"/>
            <person name="Hensen N."/>
            <person name="Bonometti L."/>
            <person name="Westerberg I."/>
            <person name="Brannstrom I.O."/>
            <person name="Guillou S."/>
            <person name="Cros-Aarteil S."/>
            <person name="Calhoun S."/>
            <person name="Haridas S."/>
            <person name="Kuo A."/>
            <person name="Mondo S."/>
            <person name="Pangilinan J."/>
            <person name="Riley R."/>
            <person name="Labutti K."/>
            <person name="Andreopoulos B."/>
            <person name="Lipzen A."/>
            <person name="Chen C."/>
            <person name="Yanf M."/>
            <person name="Daum C."/>
            <person name="Ng V."/>
            <person name="Clum A."/>
            <person name="Steindorff A."/>
            <person name="Ohm R."/>
            <person name="Martin F."/>
            <person name="Silar P."/>
            <person name="Natvig D."/>
            <person name="Lalanne C."/>
            <person name="Gautier V."/>
            <person name="Ament-Velasquez S.L."/>
            <person name="Kruys A."/>
            <person name="Hutchinson M.I."/>
            <person name="Powell A.J."/>
            <person name="Barry K."/>
            <person name="Miller A.N."/>
            <person name="Grigoriev I.V."/>
            <person name="Debuchy R."/>
            <person name="Gladieux P."/>
            <person name="Thoren M.H."/>
            <person name="Johannesson H."/>
        </authorList>
    </citation>
    <scope>NUCLEOTIDE SEQUENCE</scope>
    <source>
        <strain evidence="2">SMH4607-1</strain>
    </source>
</reference>
<organism evidence="2 3">
    <name type="scientific">Lasiosphaeris hirsuta</name>
    <dbReference type="NCBI Taxonomy" id="260670"/>
    <lineage>
        <taxon>Eukaryota</taxon>
        <taxon>Fungi</taxon>
        <taxon>Dikarya</taxon>
        <taxon>Ascomycota</taxon>
        <taxon>Pezizomycotina</taxon>
        <taxon>Sordariomycetes</taxon>
        <taxon>Sordariomycetidae</taxon>
        <taxon>Sordariales</taxon>
        <taxon>Lasiosphaeriaceae</taxon>
        <taxon>Lasiosphaeris</taxon>
    </lineage>
</organism>
<feature type="signal peptide" evidence="1">
    <location>
        <begin position="1"/>
        <end position="17"/>
    </location>
</feature>
<dbReference type="AlphaFoldDB" id="A0AA40DXK6"/>
<evidence type="ECO:0000256" key="1">
    <source>
        <dbReference type="SAM" id="SignalP"/>
    </source>
</evidence>